<dbReference type="Pfam" id="PF21037">
    <property type="entry name" value="CCDC138_cc"/>
    <property type="match status" value="1"/>
</dbReference>
<sequence length="319" mass="36616">MEDQLNSCSQTDSDYDPYVEHLRRKYLQSTVCTEGSTALSSNSNVVLNDDCSANFMECSPSSSLTASEKQHYQQAMNDLRRLLQKGVKPDTSPQKQEFNEDETDNITPVQDKDTGFSGLDHTLINSTTLPTLPSDITSTTAQNYTGKSQKSVRISLDPTMLNEHDLFEPRSILRSHKPSTDVQVIHNELINIHKKLNVKSHRLAEERAVLEEREHELEMREESVRMREDALAEEEASVRREHEVMIRLQGVESEVQEKFEILREHHSDEMNRVSAALTDKLKDMKRLKNSFDIIKTQNDDIKQQVCELTQQNKKLTSQN</sequence>
<proteinExistence type="predicted"/>
<dbReference type="PANTHER" id="PTHR34523:SF1">
    <property type="entry name" value="COILED-COIL DOMAIN-CONTAINING PROTEIN 138"/>
    <property type="match status" value="1"/>
</dbReference>
<reference evidence="5" key="1">
    <citation type="submission" date="2003-08" db="EMBL/GenBank/DDBJ databases">
        <authorList>
            <person name="Birren B."/>
            <person name="Nusbaum C."/>
            <person name="Abebe A."/>
            <person name="Abouelleil A."/>
            <person name="Adekoya E."/>
            <person name="Ait-zahra M."/>
            <person name="Allen N."/>
            <person name="Allen T."/>
            <person name="An P."/>
            <person name="Anderson M."/>
            <person name="Anderson S."/>
            <person name="Arachchi H."/>
            <person name="Armbruster J."/>
            <person name="Bachantsang P."/>
            <person name="Baldwin J."/>
            <person name="Barry A."/>
            <person name="Bayul T."/>
            <person name="Blitshsteyn B."/>
            <person name="Bloom T."/>
            <person name="Blye J."/>
            <person name="Boguslavskiy L."/>
            <person name="Borowsky M."/>
            <person name="Boukhgalter B."/>
            <person name="Brunache A."/>
            <person name="Butler J."/>
            <person name="Calixte N."/>
            <person name="Calvo S."/>
            <person name="Camarata J."/>
            <person name="Campo K."/>
            <person name="Chang J."/>
            <person name="Cheshatsang Y."/>
            <person name="Citroen M."/>
            <person name="Collymore A."/>
            <person name="Considine T."/>
            <person name="Cook A."/>
            <person name="Cooke P."/>
            <person name="Corum B."/>
            <person name="Cuomo C."/>
            <person name="David R."/>
            <person name="Dawoe T."/>
            <person name="Degray S."/>
            <person name="Dodge S."/>
            <person name="Dooley K."/>
            <person name="Dorje P."/>
            <person name="Dorjee K."/>
            <person name="Dorris L."/>
            <person name="Duffey N."/>
            <person name="Dupes A."/>
            <person name="Elkins T."/>
            <person name="Engels R."/>
            <person name="Erickson J."/>
            <person name="Farina A."/>
            <person name="Faro S."/>
            <person name="Ferreira P."/>
            <person name="Fischer H."/>
            <person name="Fitzgerald M."/>
            <person name="Foley K."/>
            <person name="Gage D."/>
            <person name="Galagan J."/>
            <person name="Gearin G."/>
            <person name="Gnerre S."/>
            <person name="Gnirke A."/>
            <person name="Goyette A."/>
            <person name="Graham J."/>
            <person name="Grandbois E."/>
            <person name="Gyaltsen K."/>
            <person name="Hafez N."/>
            <person name="Hagopian D."/>
            <person name="Hagos B."/>
            <person name="Hall J."/>
            <person name="Hatcher B."/>
            <person name="Heller A."/>
            <person name="Higgins H."/>
            <person name="Honan T."/>
            <person name="Horn A."/>
            <person name="Houde N."/>
            <person name="Hughes L."/>
            <person name="Hulme W."/>
            <person name="Husby E."/>
            <person name="Iliev I."/>
            <person name="Jaffe D."/>
            <person name="Jones C."/>
            <person name="Kamal M."/>
            <person name="Kamat A."/>
            <person name="Kamvysselis M."/>
            <person name="Karlsson E."/>
            <person name="Kells C."/>
            <person name="Kieu A."/>
            <person name="Kisner P."/>
            <person name="Kodira C."/>
            <person name="Kulbokas E."/>
            <person name="Labutti K."/>
            <person name="Lama D."/>
            <person name="Landers T."/>
            <person name="Leger J."/>
            <person name="Levine S."/>
            <person name="Lewis D."/>
            <person name="Lewis T."/>
            <person name="Lindblad-toh K."/>
            <person name="Liu X."/>
            <person name="Lokyitsang T."/>
            <person name="Lokyitsang Y."/>
            <person name="Lucien O."/>
            <person name="Lui A."/>
            <person name="Ma L.J."/>
            <person name="Mabbitt R."/>
            <person name="Macdonald J."/>
            <person name="Maclean C."/>
            <person name="Major J."/>
            <person name="Manning J."/>
            <person name="Marabella R."/>
            <person name="Maru K."/>
            <person name="Matthews C."/>
            <person name="Mauceli E."/>
            <person name="Mccarthy M."/>
            <person name="Mcdonough S."/>
            <person name="Mcghee T."/>
            <person name="Meldrim J."/>
            <person name="Meneus L."/>
            <person name="Mesirov J."/>
            <person name="Mihalev A."/>
            <person name="Mihova T."/>
            <person name="Mikkelsen T."/>
            <person name="Mlenga V."/>
            <person name="Moru K."/>
            <person name="Mozes J."/>
            <person name="Mulrain L."/>
            <person name="Munson G."/>
            <person name="Naylor J."/>
            <person name="Newes C."/>
            <person name="Nguyen C."/>
            <person name="Nguyen N."/>
            <person name="Nguyen T."/>
            <person name="Nicol R."/>
            <person name="Nielsen C."/>
            <person name="Nizzari M."/>
            <person name="Norbu C."/>
            <person name="Norbu N."/>
            <person name="O'donnell P."/>
            <person name="Okoawo O."/>
            <person name="O'leary S."/>
            <person name="Omotosho B."/>
            <person name="O'neill K."/>
            <person name="Osman S."/>
            <person name="Parker S."/>
            <person name="Perrin D."/>
            <person name="Phunkhang P."/>
            <person name="Piqani B."/>
            <person name="Purcell S."/>
            <person name="Rachupka T."/>
            <person name="Ramasamy U."/>
            <person name="Rameau R."/>
            <person name="Ray V."/>
            <person name="Raymond C."/>
            <person name="Retta R."/>
            <person name="Richardson S."/>
            <person name="Rise C."/>
            <person name="Rodriguez J."/>
            <person name="Rogers J."/>
            <person name="Rogov P."/>
            <person name="Rutman M."/>
            <person name="Schupbach R."/>
            <person name="Seaman C."/>
            <person name="Settipalli S."/>
            <person name="Sharpe T."/>
            <person name="Sheridan J."/>
            <person name="Sherpa N."/>
            <person name="Shi J."/>
            <person name="Smirnov S."/>
            <person name="Smith C."/>
            <person name="Sougnez C."/>
            <person name="Spencer B."/>
            <person name="Stalker J."/>
            <person name="Stange-thomann N."/>
            <person name="Stavropoulos S."/>
            <person name="Stetson K."/>
            <person name="Stone C."/>
            <person name="Stone S."/>
            <person name="Stubbs M."/>
            <person name="Talamas J."/>
            <person name="Tchuinga P."/>
            <person name="Tenzing P."/>
            <person name="Tesfaye S."/>
            <person name="Theodore J."/>
            <person name="Thoulutsang Y."/>
            <person name="Topham K."/>
            <person name="Towey S."/>
            <person name="Tsamla T."/>
            <person name="Tsomo N."/>
            <person name="Vallee D."/>
            <person name="Vassiliev H."/>
            <person name="Venkataraman V."/>
            <person name="Vinson J."/>
            <person name="Vo A."/>
            <person name="Wade C."/>
            <person name="Wang S."/>
            <person name="Wangchuk T."/>
            <person name="Wangdi T."/>
            <person name="Whittaker C."/>
            <person name="Wilkinson J."/>
            <person name="Wu Y."/>
            <person name="Wyman D."/>
            <person name="Yadav S."/>
            <person name="Yang S."/>
            <person name="Yang X."/>
            <person name="Yeager S."/>
            <person name="Yee E."/>
            <person name="Young G."/>
            <person name="Zainoun J."/>
            <person name="Zembeck L."/>
            <person name="Zimmer A."/>
            <person name="Zody M."/>
            <person name="Lander E."/>
        </authorList>
    </citation>
    <scope>NUCLEOTIDE SEQUENCE [LARGE SCALE GENOMIC DNA]</scope>
</reference>
<dbReference type="Ensembl" id="ENSCSAVT00000010901.1">
    <property type="protein sequence ID" value="ENSCSAVP00000010771.1"/>
    <property type="gene ID" value="ENSCSAVG00000006320.1"/>
</dbReference>
<organism evidence="4 5">
    <name type="scientific">Ciona savignyi</name>
    <name type="common">Pacific transparent sea squirt</name>
    <dbReference type="NCBI Taxonomy" id="51511"/>
    <lineage>
        <taxon>Eukaryota</taxon>
        <taxon>Metazoa</taxon>
        <taxon>Chordata</taxon>
        <taxon>Tunicata</taxon>
        <taxon>Ascidiacea</taxon>
        <taxon>Phlebobranchia</taxon>
        <taxon>Cionidae</taxon>
        <taxon>Ciona</taxon>
    </lineage>
</organism>
<dbReference type="InterPro" id="IPR048751">
    <property type="entry name" value="CCDC138_CC"/>
</dbReference>
<keyword evidence="5" id="KW-1185">Reference proteome</keyword>
<evidence type="ECO:0000259" key="3">
    <source>
        <dbReference type="Pfam" id="PF21037"/>
    </source>
</evidence>
<dbReference type="InterPro" id="IPR038798">
    <property type="entry name" value="CCDC138"/>
</dbReference>
<dbReference type="PANTHER" id="PTHR34523">
    <property type="entry name" value="COILED-COIL DOMAIN-CONTAINING PROTEIN 138"/>
    <property type="match status" value="1"/>
</dbReference>
<feature type="domain" description="Coiled-coil-domain-containing protein 138 coiled-coil" evidence="3">
    <location>
        <begin position="282"/>
        <end position="318"/>
    </location>
</feature>
<name>H2YZK9_CIOSA</name>
<keyword evidence="1" id="KW-0175">Coiled coil</keyword>
<reference evidence="4" key="2">
    <citation type="submission" date="2025-08" db="UniProtKB">
        <authorList>
            <consortium name="Ensembl"/>
        </authorList>
    </citation>
    <scope>IDENTIFICATION</scope>
</reference>
<evidence type="ECO:0000256" key="2">
    <source>
        <dbReference type="SAM" id="MobiDB-lite"/>
    </source>
</evidence>
<feature type="coiled-coil region" evidence="1">
    <location>
        <begin position="193"/>
        <end position="220"/>
    </location>
</feature>
<dbReference type="AlphaFoldDB" id="H2YZK9"/>
<dbReference type="Proteomes" id="UP000007875">
    <property type="component" value="Unassembled WGS sequence"/>
</dbReference>
<dbReference type="HOGENOM" id="CLU_075708_0_0_1"/>
<evidence type="ECO:0000313" key="5">
    <source>
        <dbReference type="Proteomes" id="UP000007875"/>
    </source>
</evidence>
<evidence type="ECO:0000256" key="1">
    <source>
        <dbReference type="SAM" id="Coils"/>
    </source>
</evidence>
<protein>
    <recommendedName>
        <fullName evidence="3">Coiled-coil-domain-containing protein 138 coiled-coil domain-containing protein</fullName>
    </recommendedName>
</protein>
<accession>H2YZK9</accession>
<feature type="region of interest" description="Disordered" evidence="2">
    <location>
        <begin position="87"/>
        <end position="109"/>
    </location>
</feature>
<evidence type="ECO:0000313" key="4">
    <source>
        <dbReference type="Ensembl" id="ENSCSAVP00000010771.1"/>
    </source>
</evidence>
<reference evidence="4" key="3">
    <citation type="submission" date="2025-09" db="UniProtKB">
        <authorList>
            <consortium name="Ensembl"/>
        </authorList>
    </citation>
    <scope>IDENTIFICATION</scope>
</reference>